<protein>
    <submittedName>
        <fullName evidence="1">Uncharacterized protein</fullName>
    </submittedName>
</protein>
<sequence length="555" mass="59765">MHPCRLVLMVAVVATARGDRYHDQRGPAAAAPSSRAIPPSEEEFAASYWYAEAFDAIEARLSPPAYDSVARNVVMFLGDGLSVPTLAPARTLRGQRQGRSGEEERLFFERFPVTGLAKTYCLDAQVPDSACTATAYLCGVKVNRGTLGLSGDVPRWDCPASTDRATHLESIAAWALADGRSAGIVTTTRVTHASPAGAYARAANRGWENDGQVLAAGYDPAVCPDIADQLINSSPGNQFKVILGGGRREFRPNTTSDEEGTAGRRWDGRDLIEEWRARRAAAGVSHAYVWNRTELLRAVEDPPEYLLGLFEATHLQYEAEVRAAQADEPSLADLTEAAIRVLSRNPRGFFLFVEGGRIDHAHHDNRPHLALDETLALDDAVERAALLLPPASSLLVLTADHSHVMAFNGYSWRGNDILGPSDVVGDDGVPYMTLSYTNGPGYRAHQNNRRVDVTQDNNFQALRWRTHVDVPLDSETHGGDDVAVFARGPQQQLFTGLYEQSQLPHLMAHAACLGPAAALRAECSAPAPAPSTGAAAPPAAAGVALLLAAALFRLL</sequence>
<proteinExistence type="predicted"/>
<keyword evidence="2" id="KW-1185">Reference proteome</keyword>
<accession>A0ACC0KTC3</accession>
<name>A0ACC0KTC3_CHOFU</name>
<dbReference type="Proteomes" id="UP001064048">
    <property type="component" value="Chromosome 23"/>
</dbReference>
<gene>
    <name evidence="1" type="ORF">MSG28_013402</name>
</gene>
<comment type="caution">
    <text evidence="1">The sequence shown here is derived from an EMBL/GenBank/DDBJ whole genome shotgun (WGS) entry which is preliminary data.</text>
</comment>
<organism evidence="1 2">
    <name type="scientific">Choristoneura fumiferana</name>
    <name type="common">Spruce budworm moth</name>
    <name type="synonym">Archips fumiferana</name>
    <dbReference type="NCBI Taxonomy" id="7141"/>
    <lineage>
        <taxon>Eukaryota</taxon>
        <taxon>Metazoa</taxon>
        <taxon>Ecdysozoa</taxon>
        <taxon>Arthropoda</taxon>
        <taxon>Hexapoda</taxon>
        <taxon>Insecta</taxon>
        <taxon>Pterygota</taxon>
        <taxon>Neoptera</taxon>
        <taxon>Endopterygota</taxon>
        <taxon>Lepidoptera</taxon>
        <taxon>Glossata</taxon>
        <taxon>Ditrysia</taxon>
        <taxon>Tortricoidea</taxon>
        <taxon>Tortricidae</taxon>
        <taxon>Tortricinae</taxon>
        <taxon>Choristoneura</taxon>
    </lineage>
</organism>
<evidence type="ECO:0000313" key="2">
    <source>
        <dbReference type="Proteomes" id="UP001064048"/>
    </source>
</evidence>
<dbReference type="EMBL" id="CM046123">
    <property type="protein sequence ID" value="KAI8439708.1"/>
    <property type="molecule type" value="Genomic_DNA"/>
</dbReference>
<evidence type="ECO:0000313" key="1">
    <source>
        <dbReference type="EMBL" id="KAI8439708.1"/>
    </source>
</evidence>
<reference evidence="1 2" key="1">
    <citation type="journal article" date="2022" name="Genome Biol. Evol.">
        <title>The Spruce Budworm Genome: Reconstructing the Evolutionary History of Antifreeze Proteins.</title>
        <authorList>
            <person name="Beliveau C."/>
            <person name="Gagne P."/>
            <person name="Picq S."/>
            <person name="Vernygora O."/>
            <person name="Keeling C.I."/>
            <person name="Pinkney K."/>
            <person name="Doucet D."/>
            <person name="Wen F."/>
            <person name="Johnston J.S."/>
            <person name="Maaroufi H."/>
            <person name="Boyle B."/>
            <person name="Laroche J."/>
            <person name="Dewar K."/>
            <person name="Juretic N."/>
            <person name="Blackburn G."/>
            <person name="Nisole A."/>
            <person name="Brunet B."/>
            <person name="Brandao M."/>
            <person name="Lumley L."/>
            <person name="Duan J."/>
            <person name="Quan G."/>
            <person name="Lucarotti C.J."/>
            <person name="Roe A.D."/>
            <person name="Sperling F.A.H."/>
            <person name="Levesque R.C."/>
            <person name="Cusson M."/>
        </authorList>
    </citation>
    <scope>NUCLEOTIDE SEQUENCE [LARGE SCALE GENOMIC DNA]</scope>
    <source>
        <strain evidence="1">Glfc:IPQL:Cfum</strain>
    </source>
</reference>